<gene>
    <name evidence="1" type="ORF">CARN8_40004</name>
</gene>
<name>A0A3P3ZPI6_9ZZZZ</name>
<evidence type="ECO:0000313" key="1">
    <source>
        <dbReference type="EMBL" id="VAY88771.1"/>
    </source>
</evidence>
<accession>A0A3P3ZPI6</accession>
<sequence>MTSLISKSTSSRLISAGLFSLTFNAFADPDPNSLSSDSPESSTKDGWFATVDKTQEEQPHWMTPLVTVTPRLEEEYRYDQIIQNKTGGTTLTNNGGGKGLELIPSEHVEVIIGQPGYMSNQTPKTTTSGWADESLLMKYRFLSANEEHGNYIVTGFMGVSLPTGSTAFTQNYTITTPTLAVGKGWGTRDQGVNVQSTYSKSFPSGNQNIFGEPTVWNTSFQGHFSNYFWPEIETSLTRWEGGLLSGKDQMVVTYGILFGRIPLEGRTRLILGVGYQTTNMSGFSSFGNGWVTSARLAF</sequence>
<organism evidence="1">
    <name type="scientific">mine drainage metagenome</name>
    <dbReference type="NCBI Taxonomy" id="410659"/>
    <lineage>
        <taxon>unclassified sequences</taxon>
        <taxon>metagenomes</taxon>
        <taxon>ecological metagenomes</taxon>
    </lineage>
</organism>
<reference evidence="1" key="1">
    <citation type="submission" date="2018-10" db="EMBL/GenBank/DDBJ databases">
        <authorList>
            <person name="Plewniak F."/>
        </authorList>
    </citation>
    <scope>NUCLEOTIDE SEQUENCE</scope>
</reference>
<dbReference type="AlphaFoldDB" id="A0A3P3ZPI6"/>
<dbReference type="EMBL" id="UOYP01000334">
    <property type="protein sequence ID" value="VAY88771.1"/>
    <property type="molecule type" value="Genomic_DNA"/>
</dbReference>
<proteinExistence type="predicted"/>
<protein>
    <submittedName>
        <fullName evidence="1">Uncharacterized protein</fullName>
    </submittedName>
</protein>